<dbReference type="RefSeq" id="XP_033397023.1">
    <property type="nucleotide sequence ID" value="XM_033545719.1"/>
</dbReference>
<dbReference type="Proteomes" id="UP000799438">
    <property type="component" value="Unassembled WGS sequence"/>
</dbReference>
<dbReference type="InterPro" id="IPR029063">
    <property type="entry name" value="SAM-dependent_MTases_sf"/>
</dbReference>
<sequence>MEPTLKEFLLSAIRPSIILVMATYQLILAIVDVLLECKPGVLFHASQLQERAFSRFWNAYGEIMSEEMPMPMMALLKTVKGTVLDIGPGTGDQLRHFDASKIVKAYGAEPTLKLHDKLKINATKAGLGDKYSALHCGGEPESLFPALAKAGLLEGGAEGVFDEVVCVRVLCGVPRPEETVKGLYKLLKPGGRLVLHEHIVNPWKESGGSFISRCLQAIYMALGWKFLMGSCCMDRDTKSIALAAGGKDGWSQVQLQYLNPWSPFPYLVGSLVKKD</sequence>
<reference evidence="1" key="1">
    <citation type="journal article" date="2020" name="Stud. Mycol.">
        <title>101 Dothideomycetes genomes: a test case for predicting lifestyles and emergence of pathogens.</title>
        <authorList>
            <person name="Haridas S."/>
            <person name="Albert R."/>
            <person name="Binder M."/>
            <person name="Bloem J."/>
            <person name="Labutti K."/>
            <person name="Salamov A."/>
            <person name="Andreopoulos B."/>
            <person name="Baker S."/>
            <person name="Barry K."/>
            <person name="Bills G."/>
            <person name="Bluhm B."/>
            <person name="Cannon C."/>
            <person name="Castanera R."/>
            <person name="Culley D."/>
            <person name="Daum C."/>
            <person name="Ezra D."/>
            <person name="Gonzalez J."/>
            <person name="Henrissat B."/>
            <person name="Kuo A."/>
            <person name="Liang C."/>
            <person name="Lipzen A."/>
            <person name="Lutzoni F."/>
            <person name="Magnuson J."/>
            <person name="Mondo S."/>
            <person name="Nolan M."/>
            <person name="Ohm R."/>
            <person name="Pangilinan J."/>
            <person name="Park H.-J."/>
            <person name="Ramirez L."/>
            <person name="Alfaro M."/>
            <person name="Sun H."/>
            <person name="Tritt A."/>
            <person name="Yoshinaga Y."/>
            <person name="Zwiers L.-H."/>
            <person name="Turgeon B."/>
            <person name="Goodwin S."/>
            <person name="Spatafora J."/>
            <person name="Crous P."/>
            <person name="Grigoriev I."/>
        </authorList>
    </citation>
    <scope>NUCLEOTIDE SEQUENCE</scope>
    <source>
        <strain evidence="1">CBS 121167</strain>
    </source>
</reference>
<dbReference type="SUPFAM" id="SSF53335">
    <property type="entry name" value="S-adenosyl-L-methionine-dependent methyltransferases"/>
    <property type="match status" value="1"/>
</dbReference>
<accession>A0A6A6BB37</accession>
<keyword evidence="2" id="KW-1185">Reference proteome</keyword>
<dbReference type="AlphaFoldDB" id="A0A6A6BB37"/>
<evidence type="ECO:0000313" key="2">
    <source>
        <dbReference type="Proteomes" id="UP000799438"/>
    </source>
</evidence>
<dbReference type="OrthoDB" id="540004at2759"/>
<name>A0A6A6BB37_9PEZI</name>
<dbReference type="PANTHER" id="PTHR45036">
    <property type="entry name" value="METHYLTRANSFERASE LIKE 7B"/>
    <property type="match status" value="1"/>
</dbReference>
<organism evidence="1 2">
    <name type="scientific">Aplosporella prunicola CBS 121167</name>
    <dbReference type="NCBI Taxonomy" id="1176127"/>
    <lineage>
        <taxon>Eukaryota</taxon>
        <taxon>Fungi</taxon>
        <taxon>Dikarya</taxon>
        <taxon>Ascomycota</taxon>
        <taxon>Pezizomycotina</taxon>
        <taxon>Dothideomycetes</taxon>
        <taxon>Dothideomycetes incertae sedis</taxon>
        <taxon>Botryosphaeriales</taxon>
        <taxon>Aplosporellaceae</taxon>
        <taxon>Aplosporella</taxon>
    </lineage>
</organism>
<dbReference type="EMBL" id="ML995487">
    <property type="protein sequence ID" value="KAF2141310.1"/>
    <property type="molecule type" value="Genomic_DNA"/>
</dbReference>
<evidence type="ECO:0008006" key="3">
    <source>
        <dbReference type="Google" id="ProtNLM"/>
    </source>
</evidence>
<dbReference type="Pfam" id="PF13489">
    <property type="entry name" value="Methyltransf_23"/>
    <property type="match status" value="1"/>
</dbReference>
<dbReference type="GeneID" id="54303227"/>
<dbReference type="InterPro" id="IPR052356">
    <property type="entry name" value="Thiol_S-MT"/>
</dbReference>
<protein>
    <recommendedName>
        <fullName evidence="3">Methyltransferase type 11 domain-containing protein</fullName>
    </recommendedName>
</protein>
<dbReference type="PANTHER" id="PTHR45036:SF1">
    <property type="entry name" value="METHYLTRANSFERASE LIKE 7A"/>
    <property type="match status" value="1"/>
</dbReference>
<dbReference type="Gene3D" id="3.40.50.150">
    <property type="entry name" value="Vaccinia Virus protein VP39"/>
    <property type="match status" value="1"/>
</dbReference>
<proteinExistence type="predicted"/>
<gene>
    <name evidence="1" type="ORF">K452DRAFT_351445</name>
</gene>
<dbReference type="CDD" id="cd02440">
    <property type="entry name" value="AdoMet_MTases"/>
    <property type="match status" value="1"/>
</dbReference>
<evidence type="ECO:0000313" key="1">
    <source>
        <dbReference type="EMBL" id="KAF2141310.1"/>
    </source>
</evidence>